<feature type="compositionally biased region" description="Low complexity" evidence="1">
    <location>
        <begin position="75"/>
        <end position="84"/>
    </location>
</feature>
<evidence type="ECO:0000256" key="1">
    <source>
        <dbReference type="SAM" id="MobiDB-lite"/>
    </source>
</evidence>
<evidence type="ECO:0000313" key="3">
    <source>
        <dbReference type="Proteomes" id="UP001209540"/>
    </source>
</evidence>
<keyword evidence="3" id="KW-1185">Reference proteome</keyword>
<gene>
    <name evidence="2" type="ORF">BDA99DRAFT_499196</name>
</gene>
<feature type="region of interest" description="Disordered" evidence="1">
    <location>
        <begin position="198"/>
        <end position="222"/>
    </location>
</feature>
<evidence type="ECO:0000313" key="2">
    <source>
        <dbReference type="EMBL" id="KAI9272779.1"/>
    </source>
</evidence>
<dbReference type="AlphaFoldDB" id="A0AAD5PH60"/>
<dbReference type="EMBL" id="JAIXMP010000005">
    <property type="protein sequence ID" value="KAI9272779.1"/>
    <property type="molecule type" value="Genomic_DNA"/>
</dbReference>
<organism evidence="2 3">
    <name type="scientific">Phascolomyces articulosus</name>
    <dbReference type="NCBI Taxonomy" id="60185"/>
    <lineage>
        <taxon>Eukaryota</taxon>
        <taxon>Fungi</taxon>
        <taxon>Fungi incertae sedis</taxon>
        <taxon>Mucoromycota</taxon>
        <taxon>Mucoromycotina</taxon>
        <taxon>Mucoromycetes</taxon>
        <taxon>Mucorales</taxon>
        <taxon>Lichtheimiaceae</taxon>
        <taxon>Phascolomyces</taxon>
    </lineage>
</organism>
<accession>A0AAD5PH60</accession>
<reference evidence="2" key="2">
    <citation type="submission" date="2023-02" db="EMBL/GenBank/DDBJ databases">
        <authorList>
            <consortium name="DOE Joint Genome Institute"/>
            <person name="Mondo S.J."/>
            <person name="Chang Y."/>
            <person name="Wang Y."/>
            <person name="Ahrendt S."/>
            <person name="Andreopoulos W."/>
            <person name="Barry K."/>
            <person name="Beard J."/>
            <person name="Benny G.L."/>
            <person name="Blankenship S."/>
            <person name="Bonito G."/>
            <person name="Cuomo C."/>
            <person name="Desiro A."/>
            <person name="Gervers K.A."/>
            <person name="Hundley H."/>
            <person name="Kuo A."/>
            <person name="LaButti K."/>
            <person name="Lang B.F."/>
            <person name="Lipzen A."/>
            <person name="O'Donnell K."/>
            <person name="Pangilinan J."/>
            <person name="Reynolds N."/>
            <person name="Sandor L."/>
            <person name="Smith M.W."/>
            <person name="Tsang A."/>
            <person name="Grigoriev I.V."/>
            <person name="Stajich J.E."/>
            <person name="Spatafora J.W."/>
        </authorList>
    </citation>
    <scope>NUCLEOTIDE SEQUENCE</scope>
    <source>
        <strain evidence="2">RSA 2281</strain>
    </source>
</reference>
<feature type="compositionally biased region" description="Low complexity" evidence="1">
    <location>
        <begin position="19"/>
        <end position="41"/>
    </location>
</feature>
<protein>
    <submittedName>
        <fullName evidence="2">Uncharacterized protein</fullName>
    </submittedName>
</protein>
<reference evidence="2" key="1">
    <citation type="journal article" date="2022" name="IScience">
        <title>Evolution of zygomycete secretomes and the origins of terrestrial fungal ecologies.</title>
        <authorList>
            <person name="Chang Y."/>
            <person name="Wang Y."/>
            <person name="Mondo S."/>
            <person name="Ahrendt S."/>
            <person name="Andreopoulos W."/>
            <person name="Barry K."/>
            <person name="Beard J."/>
            <person name="Benny G.L."/>
            <person name="Blankenship S."/>
            <person name="Bonito G."/>
            <person name="Cuomo C."/>
            <person name="Desiro A."/>
            <person name="Gervers K.A."/>
            <person name="Hundley H."/>
            <person name="Kuo A."/>
            <person name="LaButti K."/>
            <person name="Lang B.F."/>
            <person name="Lipzen A."/>
            <person name="O'Donnell K."/>
            <person name="Pangilinan J."/>
            <person name="Reynolds N."/>
            <person name="Sandor L."/>
            <person name="Smith M.E."/>
            <person name="Tsang A."/>
            <person name="Grigoriev I.V."/>
            <person name="Stajich J.E."/>
            <person name="Spatafora J.W."/>
        </authorList>
    </citation>
    <scope>NUCLEOTIDE SEQUENCE</scope>
    <source>
        <strain evidence="2">RSA 2281</strain>
    </source>
</reference>
<comment type="caution">
    <text evidence="2">The sequence shown here is derived from an EMBL/GenBank/DDBJ whole genome shotgun (WGS) entry which is preliminary data.</text>
</comment>
<sequence>MTQSSNLRFFGLNRDRKNQPAPTTAQQQQPPLSTTTTRSPTHNNTEASPTGQTNVHGWLMNVPGYREEREQKEYSTTTTTTTSTIVDQDNNGIPIVKSSKGLANGRPESISSVSSGDSVNLGDLIKNNFTVQVDDETDLPNLADLDLDDSADDFWKMSDSLTNFRPSTITTEDKLSNDRSGHELLSIDGPFDENEFIGMGKMNSNEDDDLMNWSPESSTGKV</sequence>
<dbReference type="Proteomes" id="UP001209540">
    <property type="component" value="Unassembled WGS sequence"/>
</dbReference>
<proteinExistence type="predicted"/>
<name>A0AAD5PH60_9FUNG</name>
<feature type="region of interest" description="Disordered" evidence="1">
    <location>
        <begin position="1"/>
        <end position="92"/>
    </location>
</feature>
<feature type="compositionally biased region" description="Polar residues" evidence="1">
    <location>
        <begin position="42"/>
        <end position="55"/>
    </location>
</feature>